<organism evidence="1 2">
    <name type="scientific">Racocetra fulgida</name>
    <dbReference type="NCBI Taxonomy" id="60492"/>
    <lineage>
        <taxon>Eukaryota</taxon>
        <taxon>Fungi</taxon>
        <taxon>Fungi incertae sedis</taxon>
        <taxon>Mucoromycota</taxon>
        <taxon>Glomeromycotina</taxon>
        <taxon>Glomeromycetes</taxon>
        <taxon>Diversisporales</taxon>
        <taxon>Gigasporaceae</taxon>
        <taxon>Racocetra</taxon>
    </lineage>
</organism>
<gene>
    <name evidence="1" type="ORF">RFULGI_LOCUS13440</name>
</gene>
<dbReference type="AlphaFoldDB" id="A0A9N9NLE4"/>
<evidence type="ECO:0000313" key="2">
    <source>
        <dbReference type="Proteomes" id="UP000789396"/>
    </source>
</evidence>
<name>A0A9N9NLE4_9GLOM</name>
<protein>
    <submittedName>
        <fullName evidence="1">11755_t:CDS:1</fullName>
    </submittedName>
</protein>
<feature type="non-terminal residue" evidence="1">
    <location>
        <position position="86"/>
    </location>
</feature>
<accession>A0A9N9NLE4</accession>
<evidence type="ECO:0000313" key="1">
    <source>
        <dbReference type="EMBL" id="CAG8748707.1"/>
    </source>
</evidence>
<proteinExistence type="predicted"/>
<comment type="caution">
    <text evidence="1">The sequence shown here is derived from an EMBL/GenBank/DDBJ whole genome shotgun (WGS) entry which is preliminary data.</text>
</comment>
<reference evidence="1" key="1">
    <citation type="submission" date="2021-06" db="EMBL/GenBank/DDBJ databases">
        <authorList>
            <person name="Kallberg Y."/>
            <person name="Tangrot J."/>
            <person name="Rosling A."/>
        </authorList>
    </citation>
    <scope>NUCLEOTIDE SEQUENCE</scope>
    <source>
        <strain evidence="1">IN212</strain>
    </source>
</reference>
<keyword evidence="2" id="KW-1185">Reference proteome</keyword>
<dbReference type="EMBL" id="CAJVPZ010035273">
    <property type="protein sequence ID" value="CAG8748707.1"/>
    <property type="molecule type" value="Genomic_DNA"/>
</dbReference>
<sequence length="86" mass="9987">MHINLSREIEIELITNNRYNVLDDDSVKFATMINNLISINSKDLKPKNTKNNNKENINNTSKINYNKTLNVQKDKITNLEANRNVI</sequence>
<dbReference type="Proteomes" id="UP000789396">
    <property type="component" value="Unassembled WGS sequence"/>
</dbReference>